<dbReference type="Pfam" id="PF14111">
    <property type="entry name" value="DUF4283"/>
    <property type="match status" value="1"/>
</dbReference>
<evidence type="ECO:0000256" key="1">
    <source>
        <dbReference type="SAM" id="MobiDB-lite"/>
    </source>
</evidence>
<dbReference type="eggNOG" id="KOG1075">
    <property type="taxonomic scope" value="Eukaryota"/>
</dbReference>
<dbReference type="Proteomes" id="UP000032141">
    <property type="component" value="Unassembled WGS sequence"/>
</dbReference>
<organism evidence="3 4">
    <name type="scientific">Brassica oleracea var. oleracea</name>
    <dbReference type="NCBI Taxonomy" id="109376"/>
    <lineage>
        <taxon>Eukaryota</taxon>
        <taxon>Viridiplantae</taxon>
        <taxon>Streptophyta</taxon>
        <taxon>Embryophyta</taxon>
        <taxon>Tracheophyta</taxon>
        <taxon>Spermatophyta</taxon>
        <taxon>Magnoliopsida</taxon>
        <taxon>eudicotyledons</taxon>
        <taxon>Gunneridae</taxon>
        <taxon>Pentapetalae</taxon>
        <taxon>rosids</taxon>
        <taxon>malvids</taxon>
        <taxon>Brassicales</taxon>
        <taxon>Brassicaceae</taxon>
        <taxon>Brassiceae</taxon>
        <taxon>Brassica</taxon>
    </lineage>
</organism>
<reference evidence="3" key="1">
    <citation type="journal article" date="2014" name="Genome Biol.">
        <title>Transcriptome and methylome profiling reveals relics of genome dominance in the mesopolyploid Brassica oleracea.</title>
        <authorList>
            <person name="Parkin I.A."/>
            <person name="Koh C."/>
            <person name="Tang H."/>
            <person name="Robinson S.J."/>
            <person name="Kagale S."/>
            <person name="Clarke W.E."/>
            <person name="Town C.D."/>
            <person name="Nixon J."/>
            <person name="Krishnakumar V."/>
            <person name="Bidwell S.L."/>
            <person name="Denoeud F."/>
            <person name="Belcram H."/>
            <person name="Links M.G."/>
            <person name="Just J."/>
            <person name="Clarke C."/>
            <person name="Bender T."/>
            <person name="Huebert T."/>
            <person name="Mason A.S."/>
            <person name="Pires J.C."/>
            <person name="Barker G."/>
            <person name="Moore J."/>
            <person name="Walley P.G."/>
            <person name="Manoli S."/>
            <person name="Batley J."/>
            <person name="Edwards D."/>
            <person name="Nelson M.N."/>
            <person name="Wang X."/>
            <person name="Paterson A.H."/>
            <person name="King G."/>
            <person name="Bancroft I."/>
            <person name="Chalhoub B."/>
            <person name="Sharpe A.G."/>
        </authorList>
    </citation>
    <scope>NUCLEOTIDE SEQUENCE [LARGE SCALE GENOMIC DNA]</scope>
    <source>
        <strain evidence="3">cv. TO1000</strain>
    </source>
</reference>
<dbReference type="HOGENOM" id="CLU_2375762_0_0_1"/>
<dbReference type="AlphaFoldDB" id="A0A0D2ZVH8"/>
<protein>
    <recommendedName>
        <fullName evidence="2">DUF4283 domain-containing protein</fullName>
    </recommendedName>
</protein>
<evidence type="ECO:0000259" key="2">
    <source>
        <dbReference type="Pfam" id="PF14111"/>
    </source>
</evidence>
<feature type="compositionally biased region" description="Basic and acidic residues" evidence="1">
    <location>
        <begin position="1"/>
        <end position="13"/>
    </location>
</feature>
<name>A0A0D2ZVH8_BRAOL</name>
<reference evidence="3" key="2">
    <citation type="submission" date="2015-06" db="UniProtKB">
        <authorList>
            <consortium name="EnsemblPlants"/>
        </authorList>
    </citation>
    <scope>IDENTIFICATION</scope>
</reference>
<dbReference type="EnsemblPlants" id="Bo01718s010.1">
    <property type="protein sequence ID" value="Bo01718s010.1"/>
    <property type="gene ID" value="Bo01718s010"/>
</dbReference>
<proteinExistence type="predicted"/>
<keyword evidence="4" id="KW-1185">Reference proteome</keyword>
<evidence type="ECO:0000313" key="3">
    <source>
        <dbReference type="EnsemblPlants" id="Bo01718s010.1"/>
    </source>
</evidence>
<accession>A0A0D2ZVH8</accession>
<sequence length="95" mass="10605">MSTRRLSKEDKGKGVTNENRQAPRTGRIKMQAPDSANIIHKHSLTLIGRVTNKSIQKVGSLIPFFTELWKEHGRPIGSDLGNGLFQFQFASEADI</sequence>
<feature type="domain" description="DUF4283" evidence="2">
    <location>
        <begin position="41"/>
        <end position="94"/>
    </location>
</feature>
<dbReference type="Gramene" id="Bo01718s010.1">
    <property type="protein sequence ID" value="Bo01718s010.1"/>
    <property type="gene ID" value="Bo01718s010"/>
</dbReference>
<feature type="region of interest" description="Disordered" evidence="1">
    <location>
        <begin position="1"/>
        <end position="28"/>
    </location>
</feature>
<dbReference type="InterPro" id="IPR025558">
    <property type="entry name" value="DUF4283"/>
</dbReference>
<evidence type="ECO:0000313" key="4">
    <source>
        <dbReference type="Proteomes" id="UP000032141"/>
    </source>
</evidence>